<dbReference type="SUPFAM" id="SSF52540">
    <property type="entry name" value="P-loop containing nucleoside triphosphate hydrolases"/>
    <property type="match status" value="1"/>
</dbReference>
<dbReference type="InterPro" id="IPR027417">
    <property type="entry name" value="P-loop_NTPase"/>
</dbReference>
<name>A0A6C0KA71_9ZZZZ</name>
<organism evidence="1">
    <name type="scientific">viral metagenome</name>
    <dbReference type="NCBI Taxonomy" id="1070528"/>
    <lineage>
        <taxon>unclassified sequences</taxon>
        <taxon>metagenomes</taxon>
        <taxon>organismal metagenomes</taxon>
    </lineage>
</organism>
<dbReference type="AlphaFoldDB" id="A0A6C0KA71"/>
<proteinExistence type="predicted"/>
<sequence>MNFTMQHRYQLLVGHVQCGKTKAILDYCKWAIHGNRSSVLVVLQNSKADIVQLQMRIEQYTAASQVELPNRIVTEVGDYDPDEPKVYIAIGNSSQIKKFLLLEPTNFQLCIDEADMCVKSCNASSKLEATMIRLKNMASHTLGVTATCLPILFHEKQLNSVSLVANPPNYYGYEMVQKIRLPLVEHPEDTAYDQFIEDGGLMLHVEHSAKYKQRGAARALCAKYPEVMFIVFNGDGLLVYPHPARKRLLKRVELDTDFKPKAEDKADPVMICKDRCTLYLLLQTIKNHGIKHVSIVSGRMASRGISFVSEQYDYHLTHQILLCSKTKHAEGIVQSLRLLGIYRDKPRLKLYAMRSTFGIIDTTYLAFDKYTQALGNKAWDMARIADEVKKIKVPAIKRFSRPLVMKYLEFSVDKADMNFKGISAQAPPVEEVINN</sequence>
<evidence type="ECO:0008006" key="2">
    <source>
        <dbReference type="Google" id="ProtNLM"/>
    </source>
</evidence>
<accession>A0A6C0KA71</accession>
<evidence type="ECO:0000313" key="1">
    <source>
        <dbReference type="EMBL" id="QHU14293.1"/>
    </source>
</evidence>
<reference evidence="1" key="1">
    <citation type="journal article" date="2020" name="Nature">
        <title>Giant virus diversity and host interactions through global metagenomics.</title>
        <authorList>
            <person name="Schulz F."/>
            <person name="Roux S."/>
            <person name="Paez-Espino D."/>
            <person name="Jungbluth S."/>
            <person name="Walsh D.A."/>
            <person name="Denef V.J."/>
            <person name="McMahon K.D."/>
            <person name="Konstantinidis K.T."/>
            <person name="Eloe-Fadrosh E.A."/>
            <person name="Kyrpides N.C."/>
            <person name="Woyke T."/>
        </authorList>
    </citation>
    <scope>NUCLEOTIDE SEQUENCE</scope>
    <source>
        <strain evidence="1">GVMAG-S-1102113-118</strain>
    </source>
</reference>
<dbReference type="EMBL" id="MN740839">
    <property type="protein sequence ID" value="QHU14293.1"/>
    <property type="molecule type" value="Genomic_DNA"/>
</dbReference>
<protein>
    <recommendedName>
        <fullName evidence="2">Helicase</fullName>
    </recommendedName>
</protein>